<name>A0A1H5W234_9RHOB</name>
<dbReference type="SUPFAM" id="SSF52172">
    <property type="entry name" value="CheY-like"/>
    <property type="match status" value="1"/>
</dbReference>
<dbReference type="GO" id="GO:0000976">
    <property type="term" value="F:transcription cis-regulatory region binding"/>
    <property type="evidence" value="ECO:0007669"/>
    <property type="project" value="TreeGrafter"/>
</dbReference>
<evidence type="ECO:0000256" key="1">
    <source>
        <dbReference type="ARBA" id="ARBA00022553"/>
    </source>
</evidence>
<dbReference type="SMART" id="SM00448">
    <property type="entry name" value="REC"/>
    <property type="match status" value="1"/>
</dbReference>
<dbReference type="InterPro" id="IPR011006">
    <property type="entry name" value="CheY-like_superfamily"/>
</dbReference>
<dbReference type="EMBL" id="FNVD01000007">
    <property type="protein sequence ID" value="SEF92867.1"/>
    <property type="molecule type" value="Genomic_DNA"/>
</dbReference>
<accession>A0A1H5W234</accession>
<dbReference type="PROSITE" id="PS50110">
    <property type="entry name" value="RESPONSE_REGULATORY"/>
    <property type="match status" value="1"/>
</dbReference>
<evidence type="ECO:0000313" key="8">
    <source>
        <dbReference type="Proteomes" id="UP000236742"/>
    </source>
</evidence>
<dbReference type="PANTHER" id="PTHR48111:SF40">
    <property type="entry name" value="PHOSPHATE REGULON TRANSCRIPTIONAL REGULATORY PROTEIN PHOB"/>
    <property type="match status" value="1"/>
</dbReference>
<dbReference type="Proteomes" id="UP000236742">
    <property type="component" value="Unassembled WGS sequence"/>
</dbReference>
<dbReference type="InterPro" id="IPR039420">
    <property type="entry name" value="WalR-like"/>
</dbReference>
<feature type="modified residue" description="4-aspartylphosphate" evidence="4">
    <location>
        <position position="54"/>
    </location>
</feature>
<gene>
    <name evidence="7" type="ORF">SAMN05421751_10742</name>
</gene>
<dbReference type="OrthoDB" id="7326651at2"/>
<proteinExistence type="predicted"/>
<dbReference type="InterPro" id="IPR001789">
    <property type="entry name" value="Sig_transdc_resp-reg_receiver"/>
</dbReference>
<organism evidence="7 8">
    <name type="scientific">Jhaorihella thermophila</name>
    <dbReference type="NCBI Taxonomy" id="488547"/>
    <lineage>
        <taxon>Bacteria</taxon>
        <taxon>Pseudomonadati</taxon>
        <taxon>Pseudomonadota</taxon>
        <taxon>Alphaproteobacteria</taxon>
        <taxon>Rhodobacterales</taxon>
        <taxon>Paracoccaceae</taxon>
        <taxon>Jhaorihella</taxon>
    </lineage>
</organism>
<dbReference type="GO" id="GO:0006355">
    <property type="term" value="P:regulation of DNA-templated transcription"/>
    <property type="evidence" value="ECO:0007669"/>
    <property type="project" value="TreeGrafter"/>
</dbReference>
<dbReference type="Gene3D" id="3.40.50.2300">
    <property type="match status" value="1"/>
</dbReference>
<keyword evidence="3" id="KW-0238">DNA-binding</keyword>
<reference evidence="7 8" key="1">
    <citation type="submission" date="2016-10" db="EMBL/GenBank/DDBJ databases">
        <authorList>
            <person name="de Groot N.N."/>
        </authorList>
    </citation>
    <scope>NUCLEOTIDE SEQUENCE [LARGE SCALE GENOMIC DNA]</scope>
    <source>
        <strain evidence="7 8">DSM 23413</strain>
    </source>
</reference>
<evidence type="ECO:0000256" key="5">
    <source>
        <dbReference type="SAM" id="MobiDB-lite"/>
    </source>
</evidence>
<dbReference type="PANTHER" id="PTHR48111">
    <property type="entry name" value="REGULATOR OF RPOS"/>
    <property type="match status" value="1"/>
</dbReference>
<sequence>MRILAVDDDPIILEILKEVLSTDAHRQVSVAESAEEALSMLAGADEQFDCFLLDIQMPGMDGVELCGRIRAMPQYARSPILMLTAMSEKSYIDRSFAAGASDYITKPFDMVEFEARIRTAEQIVEERRRAAESNLALMSLKKQDGTEQQRPPLSEPVTVADVDGMIEPLAFENYLLQLGRVQQFMSAVIAVKVANIAGIYQGCSGRSFRFFLEDMSDALADSLRRWPFLMCCFGNGIFLISVDRRVAEAVQEELRTSLPAALSEISPMFDDGTPIPIDIAVGSPSYPGLFKGRSVAAMIQVAIDDAELKAMHRPRLATKKPLGGAVRAQTQEERPDATAIAW</sequence>
<dbReference type="GO" id="GO:0005829">
    <property type="term" value="C:cytosol"/>
    <property type="evidence" value="ECO:0007669"/>
    <property type="project" value="TreeGrafter"/>
</dbReference>
<dbReference type="GO" id="GO:0032993">
    <property type="term" value="C:protein-DNA complex"/>
    <property type="evidence" value="ECO:0007669"/>
    <property type="project" value="TreeGrafter"/>
</dbReference>
<keyword evidence="2" id="KW-0902">Two-component regulatory system</keyword>
<keyword evidence="1 4" id="KW-0597">Phosphoprotein</keyword>
<evidence type="ECO:0000313" key="7">
    <source>
        <dbReference type="EMBL" id="SEF92867.1"/>
    </source>
</evidence>
<feature type="region of interest" description="Disordered" evidence="5">
    <location>
        <begin position="322"/>
        <end position="342"/>
    </location>
</feature>
<dbReference type="GO" id="GO:0000156">
    <property type="term" value="F:phosphorelay response regulator activity"/>
    <property type="evidence" value="ECO:0007669"/>
    <property type="project" value="TreeGrafter"/>
</dbReference>
<evidence type="ECO:0000256" key="2">
    <source>
        <dbReference type="ARBA" id="ARBA00023012"/>
    </source>
</evidence>
<feature type="domain" description="Response regulatory" evidence="6">
    <location>
        <begin position="2"/>
        <end position="121"/>
    </location>
</feature>
<evidence type="ECO:0000256" key="4">
    <source>
        <dbReference type="PROSITE-ProRule" id="PRU00169"/>
    </source>
</evidence>
<dbReference type="RefSeq" id="WP_104007931.1">
    <property type="nucleotide sequence ID" value="NZ_FNVD01000007.1"/>
</dbReference>
<keyword evidence="8" id="KW-1185">Reference proteome</keyword>
<evidence type="ECO:0000256" key="3">
    <source>
        <dbReference type="ARBA" id="ARBA00023125"/>
    </source>
</evidence>
<evidence type="ECO:0000259" key="6">
    <source>
        <dbReference type="PROSITE" id="PS50110"/>
    </source>
</evidence>
<dbReference type="AlphaFoldDB" id="A0A1H5W234"/>
<protein>
    <submittedName>
        <fullName evidence="7">Response regulator receiver domain-containing protein</fullName>
    </submittedName>
</protein>
<dbReference type="Pfam" id="PF00072">
    <property type="entry name" value="Response_reg"/>
    <property type="match status" value="1"/>
</dbReference>